<keyword evidence="11" id="KW-1185">Reference proteome</keyword>
<comment type="catalytic activity">
    <reaction evidence="1">
        <text>D-mannose 6-phosphate = D-fructose 6-phosphate</text>
        <dbReference type="Rhea" id="RHEA:12356"/>
        <dbReference type="ChEBI" id="CHEBI:58735"/>
        <dbReference type="ChEBI" id="CHEBI:61527"/>
        <dbReference type="EC" id="5.3.1.8"/>
    </reaction>
</comment>
<dbReference type="GO" id="GO:0004476">
    <property type="term" value="F:mannose-6-phosphate isomerase activity"/>
    <property type="evidence" value="ECO:0007669"/>
    <property type="project" value="UniProtKB-EC"/>
</dbReference>
<evidence type="ECO:0000256" key="8">
    <source>
        <dbReference type="PIRSR" id="PIRSR001480-2"/>
    </source>
</evidence>
<dbReference type="PRINTS" id="PR00714">
    <property type="entry name" value="MAN6PISMRASE"/>
</dbReference>
<evidence type="ECO:0000256" key="1">
    <source>
        <dbReference type="ARBA" id="ARBA00000757"/>
    </source>
</evidence>
<dbReference type="Proteomes" id="UP000005953">
    <property type="component" value="Unassembled WGS sequence"/>
</dbReference>
<evidence type="ECO:0000256" key="7">
    <source>
        <dbReference type="PIRSR" id="PIRSR001480-1"/>
    </source>
</evidence>
<dbReference type="OrthoDB" id="9792649at2"/>
<keyword evidence="5 8" id="KW-0862">Zinc</keyword>
<protein>
    <recommendedName>
        <fullName evidence="3">mannose-6-phosphate isomerase</fullName>
        <ecNumber evidence="3">5.3.1.8</ecNumber>
    </recommendedName>
</protein>
<gene>
    <name evidence="10" type="ORF">MED297_11080</name>
</gene>
<proteinExistence type="inferred from homology"/>
<dbReference type="CDD" id="cd07011">
    <property type="entry name" value="cupin_PMI_type_I_N"/>
    <property type="match status" value="1"/>
</dbReference>
<comment type="similarity">
    <text evidence="2">Belongs to the mannose-6-phosphate isomerase type 1 family.</text>
</comment>
<dbReference type="GO" id="GO:0005975">
    <property type="term" value="P:carbohydrate metabolic process"/>
    <property type="evidence" value="ECO:0007669"/>
    <property type="project" value="InterPro"/>
</dbReference>
<dbReference type="Pfam" id="PF20511">
    <property type="entry name" value="PMI_typeI_cat"/>
    <property type="match status" value="1"/>
</dbReference>
<dbReference type="GO" id="GO:0008270">
    <property type="term" value="F:zinc ion binding"/>
    <property type="evidence" value="ECO:0007669"/>
    <property type="project" value="InterPro"/>
</dbReference>
<dbReference type="PROSITE" id="PS00965">
    <property type="entry name" value="PMI_I_1"/>
    <property type="match status" value="1"/>
</dbReference>
<dbReference type="HOGENOM" id="CLU_026967_1_0_6"/>
<evidence type="ECO:0000256" key="6">
    <source>
        <dbReference type="ARBA" id="ARBA00023235"/>
    </source>
</evidence>
<dbReference type="PIRSF" id="PIRSF001480">
    <property type="entry name" value="Mannose-6-phosphate_isomerase"/>
    <property type="match status" value="1"/>
</dbReference>
<sequence>MSDRSPCHVILENAVQHYHWGTHDGIATFLGRPDLIGDRPVAEYWIGAHPQLPSKVAQTAQPLPEFLQQYELYDGQLPYLVKLLSVASPLSIQVHPSKSQAEAGFQREQNAGIDITDRRRNYKDANHKPETLLALTPFRAMVGFRKPEHIFEIIDTLPDRTIVDACYRCQTSETETTLAALFHFFLSLEQRTITALVDQLALVESTNPTLSLVRQLSQWYPGDAGVLMPILLNPISLSPGESFFVPAGIPHAYLEGDAVEVMACSDNVLRAGLTCKHIDLDELTTAVRFQPFAPEIDRVVSGRGRHRIPVPVDDYQCEVLTINEQVQSLEPTTQSELMLVLEGTVTLSNAPLDTGISALLMPSTVARTLSGNGRCLRVYQNAEEGQV</sequence>
<keyword evidence="4 8" id="KW-0479">Metal-binding</keyword>
<evidence type="ECO:0000256" key="2">
    <source>
        <dbReference type="ARBA" id="ARBA00010772"/>
    </source>
</evidence>
<dbReference type="InterPro" id="IPR018050">
    <property type="entry name" value="Pmannose_isomerase-type1_CS"/>
</dbReference>
<accession>A4BAU1</accession>
<dbReference type="PANTHER" id="PTHR10309">
    <property type="entry name" value="MANNOSE-6-PHOSPHATE ISOMERASE"/>
    <property type="match status" value="1"/>
</dbReference>
<keyword evidence="6 10" id="KW-0413">Isomerase</keyword>
<dbReference type="Gene3D" id="1.10.441.10">
    <property type="entry name" value="Phosphomannose Isomerase, domain 2"/>
    <property type="match status" value="1"/>
</dbReference>
<dbReference type="InterPro" id="IPR046457">
    <property type="entry name" value="PMI_typeI_cat"/>
</dbReference>
<dbReference type="AlphaFoldDB" id="A4BAU1"/>
<dbReference type="InterPro" id="IPR014710">
    <property type="entry name" value="RmlC-like_jellyroll"/>
</dbReference>
<name>A4BAU1_9GAMM</name>
<dbReference type="GO" id="GO:0009298">
    <property type="term" value="P:GDP-mannose biosynthetic process"/>
    <property type="evidence" value="ECO:0007669"/>
    <property type="project" value="InterPro"/>
</dbReference>
<feature type="binding site" evidence="8">
    <location>
        <position position="130"/>
    </location>
    <ligand>
        <name>Zn(2+)</name>
        <dbReference type="ChEBI" id="CHEBI:29105"/>
    </ligand>
</feature>
<dbReference type="InterPro" id="IPR011051">
    <property type="entry name" value="RmlC_Cupin_sf"/>
</dbReference>
<evidence type="ECO:0000313" key="11">
    <source>
        <dbReference type="Proteomes" id="UP000005953"/>
    </source>
</evidence>
<dbReference type="Gene3D" id="2.60.120.10">
    <property type="entry name" value="Jelly Rolls"/>
    <property type="match status" value="2"/>
</dbReference>
<feature type="binding site" evidence="8">
    <location>
        <position position="95"/>
    </location>
    <ligand>
        <name>Zn(2+)</name>
        <dbReference type="ChEBI" id="CHEBI:29105"/>
    </ligand>
</feature>
<dbReference type="STRING" id="314283.MED297_11080"/>
<evidence type="ECO:0000313" key="10">
    <source>
        <dbReference type="EMBL" id="EAR10554.1"/>
    </source>
</evidence>
<dbReference type="GO" id="GO:0005829">
    <property type="term" value="C:cytosol"/>
    <property type="evidence" value="ECO:0007669"/>
    <property type="project" value="TreeGrafter"/>
</dbReference>
<dbReference type="SUPFAM" id="SSF51182">
    <property type="entry name" value="RmlC-like cupins"/>
    <property type="match status" value="1"/>
</dbReference>
<dbReference type="NCBIfam" id="TIGR00218">
    <property type="entry name" value="manA"/>
    <property type="match status" value="1"/>
</dbReference>
<comment type="cofactor">
    <cofactor evidence="8">
        <name>Zn(2+)</name>
        <dbReference type="ChEBI" id="CHEBI:29105"/>
    </cofactor>
    <text evidence="8">Binds 1 zinc ion per subunit.</text>
</comment>
<dbReference type="InterPro" id="IPR016305">
    <property type="entry name" value="Mannose-6-P_Isomerase"/>
</dbReference>
<evidence type="ECO:0000259" key="9">
    <source>
        <dbReference type="Pfam" id="PF20511"/>
    </source>
</evidence>
<feature type="active site" evidence="7">
    <location>
        <position position="270"/>
    </location>
</feature>
<dbReference type="RefSeq" id="WP_008041740.1">
    <property type="nucleotide sequence ID" value="NZ_CH724149.1"/>
</dbReference>
<comment type="caution">
    <text evidence="10">The sequence shown here is derived from an EMBL/GenBank/DDBJ whole genome shotgun (WGS) entry which is preliminary data.</text>
</comment>
<organism evidence="10 11">
    <name type="scientific">Reinekea blandensis MED297</name>
    <dbReference type="NCBI Taxonomy" id="314283"/>
    <lineage>
        <taxon>Bacteria</taxon>
        <taxon>Pseudomonadati</taxon>
        <taxon>Pseudomonadota</taxon>
        <taxon>Gammaproteobacteria</taxon>
        <taxon>Oceanospirillales</taxon>
        <taxon>Saccharospirillaceae</taxon>
        <taxon>Reinekea</taxon>
    </lineage>
</organism>
<evidence type="ECO:0000256" key="4">
    <source>
        <dbReference type="ARBA" id="ARBA00022723"/>
    </source>
</evidence>
<dbReference type="EC" id="5.3.1.8" evidence="3"/>
<feature type="domain" description="Phosphomannose isomerase type I catalytic" evidence="9">
    <location>
        <begin position="11"/>
        <end position="146"/>
    </location>
</feature>
<dbReference type="PANTHER" id="PTHR10309:SF0">
    <property type="entry name" value="MANNOSE-6-PHOSPHATE ISOMERASE"/>
    <property type="match status" value="1"/>
</dbReference>
<feature type="binding site" evidence="8">
    <location>
        <position position="251"/>
    </location>
    <ligand>
        <name>Zn(2+)</name>
        <dbReference type="ChEBI" id="CHEBI:29105"/>
    </ligand>
</feature>
<feature type="binding site" evidence="8">
    <location>
        <position position="93"/>
    </location>
    <ligand>
        <name>Zn(2+)</name>
        <dbReference type="ChEBI" id="CHEBI:29105"/>
    </ligand>
</feature>
<evidence type="ECO:0000256" key="3">
    <source>
        <dbReference type="ARBA" id="ARBA00011956"/>
    </source>
</evidence>
<reference evidence="10 11" key="1">
    <citation type="submission" date="2006-02" db="EMBL/GenBank/DDBJ databases">
        <authorList>
            <person name="Pinhassi J."/>
            <person name="Pedros-Alio C."/>
            <person name="Ferriera S."/>
            <person name="Johnson J."/>
            <person name="Kravitz S."/>
            <person name="Halpern A."/>
            <person name="Remington K."/>
            <person name="Beeson K."/>
            <person name="Tran B."/>
            <person name="Rogers Y.-H."/>
            <person name="Friedman R."/>
            <person name="Venter J.C."/>
        </authorList>
    </citation>
    <scope>NUCLEOTIDE SEQUENCE [LARGE SCALE GENOMIC DNA]</scope>
    <source>
        <strain evidence="10 11">MED297</strain>
    </source>
</reference>
<dbReference type="InterPro" id="IPR001250">
    <property type="entry name" value="Man6P_Isoase-1"/>
</dbReference>
<dbReference type="EMBL" id="AAOE01000003">
    <property type="protein sequence ID" value="EAR10554.1"/>
    <property type="molecule type" value="Genomic_DNA"/>
</dbReference>
<evidence type="ECO:0000256" key="5">
    <source>
        <dbReference type="ARBA" id="ARBA00022833"/>
    </source>
</evidence>